<dbReference type="NCBIfam" id="TIGR02532">
    <property type="entry name" value="IV_pilin_GFxxxE"/>
    <property type="match status" value="1"/>
</dbReference>
<dbReference type="InterPro" id="IPR012902">
    <property type="entry name" value="N_methyl_site"/>
</dbReference>
<dbReference type="PANTHER" id="PTHR30093:SF2">
    <property type="entry name" value="TYPE II SECRETION SYSTEM PROTEIN H"/>
    <property type="match status" value="1"/>
</dbReference>
<reference evidence="2" key="1">
    <citation type="submission" date="2018-05" db="EMBL/GenBank/DDBJ databases">
        <authorList>
            <person name="Lanie J.A."/>
            <person name="Ng W.-L."/>
            <person name="Kazmierczak K.M."/>
            <person name="Andrzejewski T.M."/>
            <person name="Davidsen T.M."/>
            <person name="Wayne K.J."/>
            <person name="Tettelin H."/>
            <person name="Glass J.I."/>
            <person name="Rusch D."/>
            <person name="Podicherti R."/>
            <person name="Tsui H.-C.T."/>
            <person name="Winkler M.E."/>
        </authorList>
    </citation>
    <scope>NUCLEOTIDE SEQUENCE</scope>
</reference>
<dbReference type="EMBL" id="UINC01181530">
    <property type="protein sequence ID" value="SVD91263.1"/>
    <property type="molecule type" value="Genomic_DNA"/>
</dbReference>
<gene>
    <name evidence="2" type="ORF">METZ01_LOCUS444117</name>
</gene>
<feature type="transmembrane region" description="Helical" evidence="1">
    <location>
        <begin position="38"/>
        <end position="60"/>
    </location>
</feature>
<dbReference type="Gene3D" id="3.30.700.10">
    <property type="entry name" value="Glycoprotein, Type 4 Pilin"/>
    <property type="match status" value="1"/>
</dbReference>
<accession>A0A382Z731</accession>
<dbReference type="InterPro" id="IPR045584">
    <property type="entry name" value="Pilin-like"/>
</dbReference>
<name>A0A382Z731_9ZZZZ</name>
<keyword evidence="1" id="KW-1133">Transmembrane helix</keyword>
<evidence type="ECO:0000313" key="2">
    <source>
        <dbReference type="EMBL" id="SVD91263.1"/>
    </source>
</evidence>
<dbReference type="SUPFAM" id="SSF54523">
    <property type="entry name" value="Pili subunits"/>
    <property type="match status" value="1"/>
</dbReference>
<evidence type="ECO:0008006" key="3">
    <source>
        <dbReference type="Google" id="ProtNLM"/>
    </source>
</evidence>
<proteinExistence type="predicted"/>
<feature type="non-terminal residue" evidence="2">
    <location>
        <position position="121"/>
    </location>
</feature>
<dbReference type="AlphaFoldDB" id="A0A382Z731"/>
<dbReference type="PANTHER" id="PTHR30093">
    <property type="entry name" value="GENERAL SECRETION PATHWAY PROTEIN G"/>
    <property type="match status" value="1"/>
</dbReference>
<dbReference type="Pfam" id="PF07963">
    <property type="entry name" value="N_methyl"/>
    <property type="match status" value="1"/>
</dbReference>
<organism evidence="2">
    <name type="scientific">marine metagenome</name>
    <dbReference type="NCBI Taxonomy" id="408172"/>
    <lineage>
        <taxon>unclassified sequences</taxon>
        <taxon>metagenomes</taxon>
        <taxon>ecological metagenomes</taxon>
    </lineage>
</organism>
<keyword evidence="1" id="KW-0472">Membrane</keyword>
<keyword evidence="1" id="KW-0812">Transmembrane</keyword>
<protein>
    <recommendedName>
        <fullName evidence="3">Type II secretion system protein GspG C-terminal domain-containing protein</fullName>
    </recommendedName>
</protein>
<evidence type="ECO:0000256" key="1">
    <source>
        <dbReference type="SAM" id="Phobius"/>
    </source>
</evidence>
<sequence>MCQLFPPKAVTEKFPVQAALSPTTPIEMKTRRRNAFTLIELLVVIAIIAILAALLLPALAKAKQKGVQAVCMSNLKQWGLVWQYYTDENEGYFSKGIDVKNMSGWWRGEWVASLQKFWRKQ</sequence>